<comment type="similarity">
    <text evidence="1 3">Belongs to the peptidase A1 family.</text>
</comment>
<dbReference type="FunFam" id="2.40.70.10:FF:000083">
    <property type="entry name" value="lysosomal aspartic protease"/>
    <property type="match status" value="1"/>
</dbReference>
<evidence type="ECO:0000259" key="4">
    <source>
        <dbReference type="PROSITE" id="PS51767"/>
    </source>
</evidence>
<feature type="domain" description="Peptidase A1" evidence="4">
    <location>
        <begin position="1"/>
        <end position="109"/>
    </location>
</feature>
<keyword evidence="3" id="KW-0645">Protease</keyword>
<dbReference type="SUPFAM" id="SSF50630">
    <property type="entry name" value="Acid proteases"/>
    <property type="match status" value="1"/>
</dbReference>
<evidence type="ECO:0000256" key="1">
    <source>
        <dbReference type="ARBA" id="ARBA00007447"/>
    </source>
</evidence>
<dbReference type="GO" id="GO:0004190">
    <property type="term" value="F:aspartic-type endopeptidase activity"/>
    <property type="evidence" value="ECO:0007669"/>
    <property type="project" value="UniProtKB-KW"/>
</dbReference>
<sequence length="109" mass="11901">RNPSDPVGGEIIFGGSDPDKYVGDFTYVPVDKKGYWQFRMDGLNIQTKTFCKDGCEAIADTGTSLIAGPIDEVKSINELLGGTPIVGGEYMVINLNYNNLYLSQSETKK</sequence>
<name>A0ABD0Z722_9HEMI</name>
<keyword evidence="2" id="KW-1015">Disulfide bond</keyword>
<dbReference type="PROSITE" id="PS51767">
    <property type="entry name" value="PEPTIDASE_A1"/>
    <property type="match status" value="1"/>
</dbReference>
<keyword evidence="6" id="KW-1185">Reference proteome</keyword>
<dbReference type="Proteomes" id="UP001558652">
    <property type="component" value="Unassembled WGS sequence"/>
</dbReference>
<evidence type="ECO:0000256" key="3">
    <source>
        <dbReference type="RuleBase" id="RU000454"/>
    </source>
</evidence>
<feature type="disulfide bond" evidence="2">
    <location>
        <begin position="51"/>
        <end position="55"/>
    </location>
</feature>
<gene>
    <name evidence="5" type="ORF">AAG570_011499</name>
</gene>
<evidence type="ECO:0000256" key="2">
    <source>
        <dbReference type="PIRSR" id="PIRSR601461-2"/>
    </source>
</evidence>
<dbReference type="AlphaFoldDB" id="A0ABD0Z722"/>
<dbReference type="PANTHER" id="PTHR47966">
    <property type="entry name" value="BETA-SITE APP-CLEAVING ENZYME, ISOFORM A-RELATED"/>
    <property type="match status" value="1"/>
</dbReference>
<dbReference type="PANTHER" id="PTHR47966:SF51">
    <property type="entry name" value="BETA-SITE APP-CLEAVING ENZYME, ISOFORM A-RELATED"/>
    <property type="match status" value="1"/>
</dbReference>
<proteinExistence type="inferred from homology"/>
<dbReference type="InterPro" id="IPR001461">
    <property type="entry name" value="Aspartic_peptidase_A1"/>
</dbReference>
<dbReference type="InterPro" id="IPR021109">
    <property type="entry name" value="Peptidase_aspartic_dom_sf"/>
</dbReference>
<reference evidence="5 6" key="1">
    <citation type="submission" date="2024-07" db="EMBL/GenBank/DDBJ databases">
        <title>Chromosome-level genome assembly of the water stick insect Ranatra chinensis (Heteroptera: Nepidae).</title>
        <authorList>
            <person name="Liu X."/>
        </authorList>
    </citation>
    <scope>NUCLEOTIDE SEQUENCE [LARGE SCALE GENOMIC DNA]</scope>
    <source>
        <strain evidence="5">Cailab_2021Rc</strain>
        <tissue evidence="5">Muscle</tissue>
    </source>
</reference>
<dbReference type="PRINTS" id="PR00792">
    <property type="entry name" value="PEPSIN"/>
</dbReference>
<keyword evidence="3" id="KW-0064">Aspartyl protease</keyword>
<feature type="non-terminal residue" evidence="5">
    <location>
        <position position="1"/>
    </location>
</feature>
<dbReference type="GO" id="GO:0006508">
    <property type="term" value="P:proteolysis"/>
    <property type="evidence" value="ECO:0007669"/>
    <property type="project" value="UniProtKB-KW"/>
</dbReference>
<evidence type="ECO:0000313" key="6">
    <source>
        <dbReference type="Proteomes" id="UP001558652"/>
    </source>
</evidence>
<dbReference type="InterPro" id="IPR033121">
    <property type="entry name" value="PEPTIDASE_A1"/>
</dbReference>
<dbReference type="Gene3D" id="2.40.70.10">
    <property type="entry name" value="Acid Proteases"/>
    <property type="match status" value="1"/>
</dbReference>
<dbReference type="EMBL" id="JBFDAA010000006">
    <property type="protein sequence ID" value="KAL1131888.1"/>
    <property type="molecule type" value="Genomic_DNA"/>
</dbReference>
<dbReference type="InterPro" id="IPR001969">
    <property type="entry name" value="Aspartic_peptidase_AS"/>
</dbReference>
<accession>A0ABD0Z722</accession>
<evidence type="ECO:0000313" key="5">
    <source>
        <dbReference type="EMBL" id="KAL1131888.1"/>
    </source>
</evidence>
<organism evidence="5 6">
    <name type="scientific">Ranatra chinensis</name>
    <dbReference type="NCBI Taxonomy" id="642074"/>
    <lineage>
        <taxon>Eukaryota</taxon>
        <taxon>Metazoa</taxon>
        <taxon>Ecdysozoa</taxon>
        <taxon>Arthropoda</taxon>
        <taxon>Hexapoda</taxon>
        <taxon>Insecta</taxon>
        <taxon>Pterygota</taxon>
        <taxon>Neoptera</taxon>
        <taxon>Paraneoptera</taxon>
        <taxon>Hemiptera</taxon>
        <taxon>Heteroptera</taxon>
        <taxon>Panheteroptera</taxon>
        <taxon>Nepomorpha</taxon>
        <taxon>Nepidae</taxon>
        <taxon>Ranatrinae</taxon>
        <taxon>Ranatra</taxon>
    </lineage>
</organism>
<dbReference type="Pfam" id="PF00026">
    <property type="entry name" value="Asp"/>
    <property type="match status" value="1"/>
</dbReference>
<dbReference type="PROSITE" id="PS00141">
    <property type="entry name" value="ASP_PROTEASE"/>
    <property type="match status" value="1"/>
</dbReference>
<keyword evidence="3" id="KW-0378">Hydrolase</keyword>
<comment type="caution">
    <text evidence="5">The sequence shown here is derived from an EMBL/GenBank/DDBJ whole genome shotgun (WGS) entry which is preliminary data.</text>
</comment>
<protein>
    <recommendedName>
        <fullName evidence="4">Peptidase A1 domain-containing protein</fullName>
    </recommendedName>
</protein>